<organism evidence="1 2">
    <name type="scientific">Avena sativa</name>
    <name type="common">Oat</name>
    <dbReference type="NCBI Taxonomy" id="4498"/>
    <lineage>
        <taxon>Eukaryota</taxon>
        <taxon>Viridiplantae</taxon>
        <taxon>Streptophyta</taxon>
        <taxon>Embryophyta</taxon>
        <taxon>Tracheophyta</taxon>
        <taxon>Spermatophyta</taxon>
        <taxon>Magnoliopsida</taxon>
        <taxon>Liliopsida</taxon>
        <taxon>Poales</taxon>
        <taxon>Poaceae</taxon>
        <taxon>BOP clade</taxon>
        <taxon>Pooideae</taxon>
        <taxon>Poodae</taxon>
        <taxon>Poeae</taxon>
        <taxon>Poeae Chloroplast Group 1 (Aveneae type)</taxon>
        <taxon>Aveninae</taxon>
        <taxon>Avena</taxon>
    </lineage>
</organism>
<reference evidence="1" key="2">
    <citation type="submission" date="2025-09" db="UniProtKB">
        <authorList>
            <consortium name="EnsemblPlants"/>
        </authorList>
    </citation>
    <scope>IDENTIFICATION</scope>
</reference>
<sequence length="459" mass="48835">MEEAEEMQVERLHEFDAEAAAAAAGGADTDKLSYEIFSILESKFLFGYTDPHQLWLPPKPPQPSEAAVSVGKAAQRGKVCVLCVDGGGGGLRALLAGRALAHLEAALQRASGNPDARVADYFDLAAGTGAGGVFAAMLFSTHSRGAPLFRAEDTWRLVADHAPGLFRRPAASTSLFCRAKKRPLAAPTAALSVAMKAAFGQELTLRDTIKPVLISCYDLKSSAPLLFSRADALESQSYDFRLCEVGRAAWSEPGRFEPAEVASVDGVTSCAAVDGGPTMGSPAAAAITHVLHNKHEFPFVRGVEDLLVLSIGGCSGTGGSADADIVRMRRWGPKEWARPIARIAADGAADLVDHAVARAFGQCHSSNYLRIQAKRENMPPCGPDGEYDPTPTNVQALLAAADETMKQRNVESVLFEGRRIGEQTNAEKLDWFAAELVAEHRSRGSRIAPTVAFKQPALG</sequence>
<reference evidence="1" key="1">
    <citation type="submission" date="2021-05" db="EMBL/GenBank/DDBJ databases">
        <authorList>
            <person name="Scholz U."/>
            <person name="Mascher M."/>
            <person name="Fiebig A."/>
        </authorList>
    </citation>
    <scope>NUCLEOTIDE SEQUENCE [LARGE SCALE GENOMIC DNA]</scope>
</reference>
<evidence type="ECO:0000313" key="1">
    <source>
        <dbReference type="EnsemblPlants" id="AVESA.00010b.r2.1DG0137420.1.CDS"/>
    </source>
</evidence>
<dbReference type="EnsemblPlants" id="AVESA.00010b.r2.1DG0137420.1">
    <property type="protein sequence ID" value="AVESA.00010b.r2.1DG0137420.1.CDS"/>
    <property type="gene ID" value="AVESA.00010b.r2.1DG0137420"/>
</dbReference>
<proteinExistence type="predicted"/>
<keyword evidence="2" id="KW-1185">Reference proteome</keyword>
<accession>A0ACD5TWT5</accession>
<protein>
    <submittedName>
        <fullName evidence="1">Uncharacterized protein</fullName>
    </submittedName>
</protein>
<dbReference type="Proteomes" id="UP001732700">
    <property type="component" value="Chromosome 1D"/>
</dbReference>
<evidence type="ECO:0000313" key="2">
    <source>
        <dbReference type="Proteomes" id="UP001732700"/>
    </source>
</evidence>
<name>A0ACD5TWT5_AVESA</name>